<proteinExistence type="predicted"/>
<protein>
    <submittedName>
        <fullName evidence="1">Uncharacterized protein</fullName>
    </submittedName>
</protein>
<dbReference type="STRING" id="325240.Sbal_3600"/>
<dbReference type="HOGENOM" id="CLU_185249_0_0_6"/>
<dbReference type="EMBL" id="CP000563">
    <property type="protein sequence ID" value="ABN63075.1"/>
    <property type="molecule type" value="Genomic_DNA"/>
</dbReference>
<evidence type="ECO:0000313" key="1">
    <source>
        <dbReference type="EMBL" id="ABN63075.1"/>
    </source>
</evidence>
<evidence type="ECO:0000313" key="2">
    <source>
        <dbReference type="Proteomes" id="UP000001557"/>
    </source>
</evidence>
<dbReference type="AlphaFoldDB" id="A3D8L2"/>
<sequence>MAVVNANKAKDNSMTKTQCQEMIDAYFKAELDVLAGKQTTINGKTMTTEDLGEIRKGRLEWERRLNAFSRPQGGVKLASFN</sequence>
<organism evidence="1 2">
    <name type="scientific">Shewanella baltica (strain OS155 / ATCC BAA-1091)</name>
    <dbReference type="NCBI Taxonomy" id="325240"/>
    <lineage>
        <taxon>Bacteria</taxon>
        <taxon>Pseudomonadati</taxon>
        <taxon>Pseudomonadota</taxon>
        <taxon>Gammaproteobacteria</taxon>
        <taxon>Alteromonadales</taxon>
        <taxon>Shewanellaceae</taxon>
        <taxon>Shewanella</taxon>
    </lineage>
</organism>
<reference evidence="1 2" key="1">
    <citation type="submission" date="2007-02" db="EMBL/GenBank/DDBJ databases">
        <title>Complete sequence of chromosome of Shewanella baltica OS155.</title>
        <authorList>
            <consortium name="US DOE Joint Genome Institute"/>
            <person name="Copeland A."/>
            <person name="Lucas S."/>
            <person name="Lapidus A."/>
            <person name="Barry K."/>
            <person name="Detter J.C."/>
            <person name="Glavina del Rio T."/>
            <person name="Hammon N."/>
            <person name="Israni S."/>
            <person name="Dalin E."/>
            <person name="Tice H."/>
            <person name="Pitluck S."/>
            <person name="Sims D.R."/>
            <person name="Brettin T."/>
            <person name="Bruce D."/>
            <person name="Han C."/>
            <person name="Tapia R."/>
            <person name="Brainard J."/>
            <person name="Schmutz J."/>
            <person name="Larimer F."/>
            <person name="Land M."/>
            <person name="Hauser L."/>
            <person name="Kyrpides N."/>
            <person name="Mikhailova N."/>
            <person name="Brettar I."/>
            <person name="Klappenbach J."/>
            <person name="Konstantinidis K."/>
            <person name="Rodrigues J."/>
            <person name="Tiedje J."/>
            <person name="Richardson P."/>
        </authorList>
    </citation>
    <scope>NUCLEOTIDE SEQUENCE [LARGE SCALE GENOMIC DNA]</scope>
    <source>
        <strain evidence="2">OS155 / ATCC BAA-1091</strain>
    </source>
</reference>
<keyword evidence="2" id="KW-1185">Reference proteome</keyword>
<accession>A3D8L2</accession>
<dbReference type="KEGG" id="sbl:Sbal_3600"/>
<dbReference type="Proteomes" id="UP000001557">
    <property type="component" value="Chromosome"/>
</dbReference>
<name>A3D8L2_SHEB5</name>
<gene>
    <name evidence="1" type="ordered locus">Sbal_3600</name>
</gene>